<evidence type="ECO:0000256" key="4">
    <source>
        <dbReference type="ARBA" id="ARBA00023136"/>
    </source>
</evidence>
<dbReference type="GO" id="GO:0016020">
    <property type="term" value="C:membrane"/>
    <property type="evidence" value="ECO:0007669"/>
    <property type="project" value="UniProtKB-SubCell"/>
</dbReference>
<keyword evidence="2 5" id="KW-0812">Transmembrane</keyword>
<gene>
    <name evidence="6" type="ORF">AKJ64_04870</name>
</gene>
<evidence type="ECO:0000256" key="5">
    <source>
        <dbReference type="SAM" id="Phobius"/>
    </source>
</evidence>
<sequence length="91" mass="9953">MELATIIGLVAITFSILGYVPQVVKSWKTREAGDISLPMILILILSLSAWFAYGLLVENLPLILANAASLSLVLLLFTAKLKYGYDGLRKD</sequence>
<dbReference type="EMBL" id="LHXN01000119">
    <property type="protein sequence ID" value="KXA91213.1"/>
    <property type="molecule type" value="Genomic_DNA"/>
</dbReference>
<keyword evidence="7" id="KW-1185">Reference proteome</keyword>
<reference evidence="6 7" key="1">
    <citation type="journal article" date="2016" name="Sci. Rep.">
        <title>Metabolic traits of an uncultured archaeal lineage -MSBL1- from brine pools of the Red Sea.</title>
        <authorList>
            <person name="Mwirichia R."/>
            <person name="Alam I."/>
            <person name="Rashid M."/>
            <person name="Vinu M."/>
            <person name="Ba-Alawi W."/>
            <person name="Anthony Kamau A."/>
            <person name="Kamanda Ngugi D."/>
            <person name="Goker M."/>
            <person name="Klenk H.P."/>
            <person name="Bajic V."/>
            <person name="Stingl U."/>
        </authorList>
    </citation>
    <scope>NUCLEOTIDE SEQUENCE [LARGE SCALE GENOMIC DNA]</scope>
    <source>
        <strain evidence="6">SCGC-AAA259E17</strain>
    </source>
</reference>
<comment type="subcellular location">
    <subcellularLocation>
        <location evidence="1">Membrane</location>
        <topology evidence="1">Multi-pass membrane protein</topology>
    </subcellularLocation>
</comment>
<evidence type="ECO:0008006" key="8">
    <source>
        <dbReference type="Google" id="ProtNLM"/>
    </source>
</evidence>
<evidence type="ECO:0000256" key="1">
    <source>
        <dbReference type="ARBA" id="ARBA00004141"/>
    </source>
</evidence>
<feature type="transmembrane region" description="Helical" evidence="5">
    <location>
        <begin position="6"/>
        <end position="24"/>
    </location>
</feature>
<evidence type="ECO:0000313" key="6">
    <source>
        <dbReference type="EMBL" id="KXA91213.1"/>
    </source>
</evidence>
<dbReference type="InterPro" id="IPR006603">
    <property type="entry name" value="PQ-loop_rpt"/>
</dbReference>
<dbReference type="Pfam" id="PF04193">
    <property type="entry name" value="PQ-loop"/>
    <property type="match status" value="1"/>
</dbReference>
<keyword evidence="3 5" id="KW-1133">Transmembrane helix</keyword>
<protein>
    <recommendedName>
        <fullName evidence="8">MtN3 and saliva related transmembrane protein</fullName>
    </recommendedName>
</protein>
<keyword evidence="4 5" id="KW-0472">Membrane</keyword>
<evidence type="ECO:0000256" key="2">
    <source>
        <dbReference type="ARBA" id="ARBA00022692"/>
    </source>
</evidence>
<evidence type="ECO:0000313" key="7">
    <source>
        <dbReference type="Proteomes" id="UP000070373"/>
    </source>
</evidence>
<organism evidence="6 7">
    <name type="scientific">candidate division MSBL1 archaeon SCGC-AAA259E17</name>
    <dbReference type="NCBI Taxonomy" id="1698263"/>
    <lineage>
        <taxon>Archaea</taxon>
        <taxon>Methanobacteriati</taxon>
        <taxon>Methanobacteriota</taxon>
        <taxon>candidate division MSBL1</taxon>
    </lineage>
</organism>
<feature type="transmembrane region" description="Helical" evidence="5">
    <location>
        <begin position="36"/>
        <end position="56"/>
    </location>
</feature>
<dbReference type="AlphaFoldDB" id="A0A133UAK4"/>
<proteinExistence type="predicted"/>
<dbReference type="Proteomes" id="UP000070373">
    <property type="component" value="Unassembled WGS sequence"/>
</dbReference>
<evidence type="ECO:0000256" key="3">
    <source>
        <dbReference type="ARBA" id="ARBA00022989"/>
    </source>
</evidence>
<feature type="transmembrane region" description="Helical" evidence="5">
    <location>
        <begin position="62"/>
        <end position="81"/>
    </location>
</feature>
<name>A0A133UAK4_9EURY</name>
<comment type="caution">
    <text evidence="6">The sequence shown here is derived from an EMBL/GenBank/DDBJ whole genome shotgun (WGS) entry which is preliminary data.</text>
</comment>
<dbReference type="Gene3D" id="1.20.1280.290">
    <property type="match status" value="1"/>
</dbReference>
<accession>A0A133UAK4</accession>